<name>A0AAE0BKF8_9CHLO</name>
<feature type="compositionally biased region" description="Basic and acidic residues" evidence="2">
    <location>
        <begin position="324"/>
        <end position="336"/>
    </location>
</feature>
<feature type="compositionally biased region" description="Polar residues" evidence="2">
    <location>
        <begin position="369"/>
        <end position="384"/>
    </location>
</feature>
<feature type="compositionally biased region" description="Basic and acidic residues" evidence="2">
    <location>
        <begin position="805"/>
        <end position="814"/>
    </location>
</feature>
<proteinExistence type="predicted"/>
<evidence type="ECO:0000313" key="4">
    <source>
        <dbReference type="EMBL" id="KAK3237252.1"/>
    </source>
</evidence>
<keyword evidence="5" id="KW-1185">Reference proteome</keyword>
<reference evidence="4 5" key="1">
    <citation type="journal article" date="2015" name="Genome Biol. Evol.">
        <title>Comparative Genomics of a Bacterivorous Green Alga Reveals Evolutionary Causalities and Consequences of Phago-Mixotrophic Mode of Nutrition.</title>
        <authorList>
            <person name="Burns J.A."/>
            <person name="Paasch A."/>
            <person name="Narechania A."/>
            <person name="Kim E."/>
        </authorList>
    </citation>
    <scope>NUCLEOTIDE SEQUENCE [LARGE SCALE GENOMIC DNA]</scope>
    <source>
        <strain evidence="4 5">PLY_AMNH</strain>
    </source>
</reference>
<keyword evidence="1" id="KW-0175">Coiled coil</keyword>
<evidence type="ECO:0000256" key="1">
    <source>
        <dbReference type="ARBA" id="ARBA00023054"/>
    </source>
</evidence>
<feature type="compositionally biased region" description="Basic and acidic residues" evidence="2">
    <location>
        <begin position="584"/>
        <end position="598"/>
    </location>
</feature>
<dbReference type="Proteomes" id="UP001190700">
    <property type="component" value="Unassembled WGS sequence"/>
</dbReference>
<organism evidence="4 5">
    <name type="scientific">Cymbomonas tetramitiformis</name>
    <dbReference type="NCBI Taxonomy" id="36881"/>
    <lineage>
        <taxon>Eukaryota</taxon>
        <taxon>Viridiplantae</taxon>
        <taxon>Chlorophyta</taxon>
        <taxon>Pyramimonadophyceae</taxon>
        <taxon>Pyramimonadales</taxon>
        <taxon>Pyramimonadaceae</taxon>
        <taxon>Cymbomonas</taxon>
    </lineage>
</organism>
<protein>
    <recommendedName>
        <fullName evidence="3">Translin-associated factor X-interacting protein 1 N-terminal domain-containing protein</fullName>
    </recommendedName>
</protein>
<feature type="region of interest" description="Disordered" evidence="2">
    <location>
        <begin position="556"/>
        <end position="598"/>
    </location>
</feature>
<sequence>MSVERPSRLDKALGSYTDRPSTSDLFKHHPANFDSGGTQTARTLKPLTELPSPSVVFRNHHDQSQDSDNRSLEKFHTTFTNNFIVNPALVPDIELWPKGSAVETPRKDATSGSASRGLETRLEKPLVIKSPSSLFSGKNGRMNAPFHHPSFRRSKLPPRAFIEGIESPTKRHKPHLLEHLETWVENELQRIGSTAAARGKPEAPCQERLAVFRSALDQLIERFSTYGPVVSDIKSEFEVFVQWHKENAPYLEQCRADMAACEHRAAKAEKELVERRHAHQQAMLSLNGSLAVLGEQLCEHEFTPQIQSLIQEVMALRRSLNAQVEERGSAPEKEVCEPGSKMSLPWSSEPRTEKVEDTSPTDAQEDSDQLSQLPSTKHQVPSIDNTFQQSRFQLAVERHEEEQMQKPRIVPTANNASEYIKMLTEENDSMHHDLALLKKEQQEDRMIYVNQLVAYRRRESDLVFQTSSAKTEKEQMMKQFLASQDALKEEEHLREALSERLQEEASMTESLKQAVTELSLEKETLRGTLEEITDHKTKLEEVVGNVNEHITRRFSVIEIGSPPGEATSESKPPSTHGLMTPRGRSRDSSNTEGKEDKVNQAEVAEMAGKLQQTMQELADTKTKLMEMQVHQELQTLKKPRATSEKLASQQLRRRSDIGRANTITHALTRNKRASTIRKVSTAALSPPKSSEASRAGPSQKKNSWTERVIPSGIRNFLAQVNNGSHDILIEPGMKEPDAERAAVVGGAHREPQPPTVRFEGVRRHASLITSEMAVSPPSSSPRTIRSQDQPSPRTTKTLEQYAHAGRTEEVKDKGAVAAKRPVLEPQPDTVKAQGSTKTLINMRFSKRANGMPQAHRR</sequence>
<feature type="compositionally biased region" description="Basic and acidic residues" evidence="2">
    <location>
        <begin position="1"/>
        <end position="11"/>
    </location>
</feature>
<evidence type="ECO:0000256" key="2">
    <source>
        <dbReference type="SAM" id="MobiDB-lite"/>
    </source>
</evidence>
<feature type="region of interest" description="Disordered" evidence="2">
    <location>
        <begin position="1"/>
        <end position="69"/>
    </location>
</feature>
<feature type="region of interest" description="Disordered" evidence="2">
    <location>
        <begin position="324"/>
        <end position="384"/>
    </location>
</feature>
<comment type="caution">
    <text evidence="4">The sequence shown here is derived from an EMBL/GenBank/DDBJ whole genome shotgun (WGS) entry which is preliminary data.</text>
</comment>
<feature type="domain" description="Translin-associated factor X-interacting protein 1 N-terminal" evidence="3">
    <location>
        <begin position="183"/>
        <end position="277"/>
    </location>
</feature>
<feature type="compositionally biased region" description="Polar residues" evidence="2">
    <location>
        <begin position="782"/>
        <end position="798"/>
    </location>
</feature>
<accession>A0AAE0BKF8</accession>
<dbReference type="Pfam" id="PF15739">
    <property type="entry name" value="TSNAXIP1_N"/>
    <property type="match status" value="1"/>
</dbReference>
<dbReference type="AlphaFoldDB" id="A0AAE0BKF8"/>
<evidence type="ECO:0000259" key="3">
    <source>
        <dbReference type="Pfam" id="PF15739"/>
    </source>
</evidence>
<dbReference type="InterPro" id="IPR032755">
    <property type="entry name" value="TSNAXIP1_N"/>
</dbReference>
<gene>
    <name evidence="4" type="ORF">CYMTET_52660</name>
</gene>
<evidence type="ECO:0000313" key="5">
    <source>
        <dbReference type="Proteomes" id="UP001190700"/>
    </source>
</evidence>
<feature type="region of interest" description="Disordered" evidence="2">
    <location>
        <begin position="771"/>
        <end position="834"/>
    </location>
</feature>
<feature type="compositionally biased region" description="Basic and acidic residues" evidence="2">
    <location>
        <begin position="59"/>
        <end position="69"/>
    </location>
</feature>
<dbReference type="EMBL" id="LGRX02034665">
    <property type="protein sequence ID" value="KAK3237252.1"/>
    <property type="molecule type" value="Genomic_DNA"/>
</dbReference>
<feature type="region of interest" description="Disordered" evidence="2">
    <location>
        <begin position="633"/>
        <end position="707"/>
    </location>
</feature>